<evidence type="ECO:0000313" key="4">
    <source>
        <dbReference type="Proteomes" id="UP000319213"/>
    </source>
</evidence>
<evidence type="ECO:0000259" key="2">
    <source>
        <dbReference type="Pfam" id="PF01551"/>
    </source>
</evidence>
<dbReference type="InterPro" id="IPR016047">
    <property type="entry name" value="M23ase_b-sheet_dom"/>
</dbReference>
<dbReference type="InterPro" id="IPR011055">
    <property type="entry name" value="Dup_hybrid_motif"/>
</dbReference>
<keyword evidence="4" id="KW-1185">Reference proteome</keyword>
<dbReference type="PANTHER" id="PTHR21666:SF289">
    <property type="entry name" value="L-ALA--D-GLU ENDOPEPTIDASE"/>
    <property type="match status" value="1"/>
</dbReference>
<dbReference type="Pfam" id="PF01551">
    <property type="entry name" value="Peptidase_M23"/>
    <property type="match status" value="1"/>
</dbReference>
<name>A0A543J123_9ACTN</name>
<dbReference type="OrthoDB" id="5245088at2"/>
<dbReference type="Proteomes" id="UP000319213">
    <property type="component" value="Unassembled WGS sequence"/>
</dbReference>
<comment type="caution">
    <text evidence="3">The sequence shown here is derived from an EMBL/GenBank/DDBJ whole genome shotgun (WGS) entry which is preliminary data.</text>
</comment>
<accession>A0A543J123</accession>
<protein>
    <submittedName>
        <fullName evidence="3">Peptidase M23-like protein</fullName>
    </submittedName>
</protein>
<dbReference type="EMBL" id="VFPQ01000001">
    <property type="protein sequence ID" value="TQM76526.1"/>
    <property type="molecule type" value="Genomic_DNA"/>
</dbReference>
<dbReference type="AlphaFoldDB" id="A0A543J123"/>
<dbReference type="PANTHER" id="PTHR21666">
    <property type="entry name" value="PEPTIDASE-RELATED"/>
    <property type="match status" value="1"/>
</dbReference>
<sequence>MTWLSTRPRLLLRTASRLGVRAAARARGVPALTALAVFMLATPTPTPTVPETLEPRWRAPLAPPIRVLRHFAPPSLPWLSGHRGVDLAAEPGTQIHAAGAGRVGYAGDVAGRGVVTILHEGGLRTTYLPVRPLVERGATVRPGDVIGVLEPLPGHCPTSCLHWGLLRGDRYLDPLLLLGHARVRLLPIWGVPFGAPGG</sequence>
<evidence type="ECO:0000313" key="3">
    <source>
        <dbReference type="EMBL" id="TQM76526.1"/>
    </source>
</evidence>
<dbReference type="GO" id="GO:0004222">
    <property type="term" value="F:metalloendopeptidase activity"/>
    <property type="evidence" value="ECO:0007669"/>
    <property type="project" value="TreeGrafter"/>
</dbReference>
<dbReference type="Gene3D" id="2.70.70.10">
    <property type="entry name" value="Glucose Permease (Domain IIA)"/>
    <property type="match status" value="1"/>
</dbReference>
<dbReference type="RefSeq" id="WP_142260400.1">
    <property type="nucleotide sequence ID" value="NZ_BMPV01000005.1"/>
</dbReference>
<organism evidence="3 4">
    <name type="scientific">Thermopolyspora flexuosa</name>
    <dbReference type="NCBI Taxonomy" id="103836"/>
    <lineage>
        <taxon>Bacteria</taxon>
        <taxon>Bacillati</taxon>
        <taxon>Actinomycetota</taxon>
        <taxon>Actinomycetes</taxon>
        <taxon>Streptosporangiales</taxon>
        <taxon>Streptosporangiaceae</taxon>
        <taxon>Thermopolyspora</taxon>
    </lineage>
</organism>
<reference evidence="3 4" key="1">
    <citation type="submission" date="2019-06" db="EMBL/GenBank/DDBJ databases">
        <title>Sequencing the genomes of 1000 actinobacteria strains.</title>
        <authorList>
            <person name="Klenk H.-P."/>
        </authorList>
    </citation>
    <scope>NUCLEOTIDE SEQUENCE [LARGE SCALE GENOMIC DNA]</scope>
    <source>
        <strain evidence="3 4">DSM 43186</strain>
    </source>
</reference>
<proteinExistence type="predicted"/>
<dbReference type="SUPFAM" id="SSF51261">
    <property type="entry name" value="Duplicated hybrid motif"/>
    <property type="match status" value="1"/>
</dbReference>
<keyword evidence="1" id="KW-0732">Signal</keyword>
<dbReference type="InterPro" id="IPR050570">
    <property type="entry name" value="Cell_wall_metabolism_enzyme"/>
</dbReference>
<dbReference type="CDD" id="cd12797">
    <property type="entry name" value="M23_peptidase"/>
    <property type="match status" value="1"/>
</dbReference>
<feature type="domain" description="M23ase beta-sheet core" evidence="2">
    <location>
        <begin position="81"/>
        <end position="174"/>
    </location>
</feature>
<evidence type="ECO:0000256" key="1">
    <source>
        <dbReference type="ARBA" id="ARBA00022729"/>
    </source>
</evidence>
<gene>
    <name evidence="3" type="ORF">FHX40_3270</name>
</gene>